<evidence type="ECO:0000256" key="1">
    <source>
        <dbReference type="SAM" id="MobiDB-lite"/>
    </source>
</evidence>
<dbReference type="Gene3D" id="3.30.420.610">
    <property type="entry name" value="LOTUS domain-like"/>
    <property type="match status" value="1"/>
</dbReference>
<dbReference type="PANTHER" id="PTHR35811">
    <property type="entry name" value="SLR1870 PROTEIN"/>
    <property type="match status" value="1"/>
</dbReference>
<dbReference type="AlphaFoldDB" id="A0A918W750"/>
<dbReference type="EMBL" id="BMYD01000002">
    <property type="protein sequence ID" value="GHA80400.1"/>
    <property type="molecule type" value="Genomic_DNA"/>
</dbReference>
<feature type="region of interest" description="Disordered" evidence="1">
    <location>
        <begin position="265"/>
        <end position="285"/>
    </location>
</feature>
<organism evidence="3 4">
    <name type="scientific">Cognatilysobacter bugurensis</name>
    <dbReference type="NCBI Taxonomy" id="543356"/>
    <lineage>
        <taxon>Bacteria</taxon>
        <taxon>Pseudomonadati</taxon>
        <taxon>Pseudomonadota</taxon>
        <taxon>Gammaproteobacteria</taxon>
        <taxon>Lysobacterales</taxon>
        <taxon>Lysobacteraceae</taxon>
        <taxon>Cognatilysobacter</taxon>
    </lineage>
</organism>
<reference evidence="3" key="1">
    <citation type="journal article" date="2014" name="Int. J. Syst. Evol. Microbiol.">
        <title>Complete genome sequence of Corynebacterium casei LMG S-19264T (=DSM 44701T), isolated from a smear-ripened cheese.</title>
        <authorList>
            <consortium name="US DOE Joint Genome Institute (JGI-PGF)"/>
            <person name="Walter F."/>
            <person name="Albersmeier A."/>
            <person name="Kalinowski J."/>
            <person name="Ruckert C."/>
        </authorList>
    </citation>
    <scope>NUCLEOTIDE SEQUENCE</scope>
    <source>
        <strain evidence="3">KCTC 23077</strain>
    </source>
</reference>
<evidence type="ECO:0000259" key="2">
    <source>
        <dbReference type="PROSITE" id="PS51644"/>
    </source>
</evidence>
<feature type="compositionally biased region" description="Low complexity" evidence="1">
    <location>
        <begin position="173"/>
        <end position="198"/>
    </location>
</feature>
<evidence type="ECO:0000313" key="3">
    <source>
        <dbReference type="EMBL" id="GHA80400.1"/>
    </source>
</evidence>
<sequence>MKRTAPPADDTQRRLAVLIDADNASPAVIEGLLDEVAKYGVASVKRIYGDFTNNRANGWKAALLKHSIQPVQQFAYTSGKNATDSALIIDAMDLLYTKQFDGFCLVSSDSDFTRLAQRLRESGITVYGFGEQKTPDPFVQACDKFVYTEVLRAAPEPAVAPAKKAARKEAKDTTPASPDTASTAAAKPGAAKPEAGKPSGRKGALDAATVQLILRAIDEANDDEEWAHLGAVGSYLTKIRPNFDSRLYGCKKLSDLLRAHPQHFTVENRPSSSGSGQQPFVRAAG</sequence>
<reference evidence="3" key="2">
    <citation type="submission" date="2020-09" db="EMBL/GenBank/DDBJ databases">
        <authorList>
            <person name="Sun Q."/>
            <person name="Kim S."/>
        </authorList>
    </citation>
    <scope>NUCLEOTIDE SEQUENCE</scope>
    <source>
        <strain evidence="3">KCTC 23077</strain>
    </source>
</reference>
<feature type="region of interest" description="Disordered" evidence="1">
    <location>
        <begin position="158"/>
        <end position="203"/>
    </location>
</feature>
<dbReference type="CDD" id="cd11297">
    <property type="entry name" value="PIN_LabA-like_N_1"/>
    <property type="match status" value="1"/>
</dbReference>
<protein>
    <recommendedName>
        <fullName evidence="2">HTH OST-type domain-containing protein</fullName>
    </recommendedName>
</protein>
<feature type="compositionally biased region" description="Polar residues" evidence="1">
    <location>
        <begin position="268"/>
        <end position="278"/>
    </location>
</feature>
<feature type="domain" description="HTH OST-type" evidence="2">
    <location>
        <begin position="205"/>
        <end position="285"/>
    </location>
</feature>
<dbReference type="InterPro" id="IPR041966">
    <property type="entry name" value="LOTUS-like"/>
</dbReference>
<dbReference type="PANTHER" id="PTHR35811:SF1">
    <property type="entry name" value="HTH OST-TYPE DOMAIN-CONTAINING PROTEIN"/>
    <property type="match status" value="1"/>
</dbReference>
<dbReference type="Proteomes" id="UP000646426">
    <property type="component" value="Unassembled WGS sequence"/>
</dbReference>
<proteinExistence type="predicted"/>
<evidence type="ECO:0000313" key="4">
    <source>
        <dbReference type="Proteomes" id="UP000646426"/>
    </source>
</evidence>
<dbReference type="RefSeq" id="WP_189455525.1">
    <property type="nucleotide sequence ID" value="NZ_BMYD01000002.1"/>
</dbReference>
<dbReference type="CDD" id="cd10146">
    <property type="entry name" value="LabA_like_C"/>
    <property type="match status" value="1"/>
</dbReference>
<dbReference type="Pfam" id="PF12872">
    <property type="entry name" value="OST-HTH"/>
    <property type="match status" value="1"/>
</dbReference>
<comment type="caution">
    <text evidence="3">The sequence shown here is derived from an EMBL/GenBank/DDBJ whole genome shotgun (WGS) entry which is preliminary data.</text>
</comment>
<dbReference type="PROSITE" id="PS51644">
    <property type="entry name" value="HTH_OST"/>
    <property type="match status" value="1"/>
</dbReference>
<gene>
    <name evidence="3" type="ORF">GCM10007067_17700</name>
</gene>
<dbReference type="InterPro" id="IPR021139">
    <property type="entry name" value="NYN"/>
</dbReference>
<dbReference type="Gene3D" id="3.40.50.1010">
    <property type="entry name" value="5'-nuclease"/>
    <property type="match status" value="1"/>
</dbReference>
<dbReference type="Pfam" id="PF01936">
    <property type="entry name" value="NYN"/>
    <property type="match status" value="1"/>
</dbReference>
<dbReference type="GO" id="GO:0004540">
    <property type="term" value="F:RNA nuclease activity"/>
    <property type="evidence" value="ECO:0007669"/>
    <property type="project" value="InterPro"/>
</dbReference>
<accession>A0A918W750</accession>
<dbReference type="InterPro" id="IPR025605">
    <property type="entry name" value="OST-HTH/LOTUS_dom"/>
</dbReference>
<keyword evidence="4" id="KW-1185">Reference proteome</keyword>
<name>A0A918W750_9GAMM</name>